<proteinExistence type="predicted"/>
<evidence type="ECO:0000313" key="9">
    <source>
        <dbReference type="EMBL" id="MCM8557233.1"/>
    </source>
</evidence>
<dbReference type="PANTHER" id="PTHR30069:SF46">
    <property type="entry name" value="OAR PROTEIN"/>
    <property type="match status" value="1"/>
</dbReference>
<dbReference type="GO" id="GO:0009279">
    <property type="term" value="C:cell outer membrane"/>
    <property type="evidence" value="ECO:0007669"/>
    <property type="project" value="UniProtKB-SubCell"/>
</dbReference>
<comment type="subcellular location">
    <subcellularLocation>
        <location evidence="1">Cell outer membrane</location>
        <topology evidence="1">Multi-pass membrane protein</topology>
    </subcellularLocation>
</comment>
<gene>
    <name evidence="9" type="ORF">NDO55_05295</name>
</gene>
<evidence type="ECO:0000256" key="1">
    <source>
        <dbReference type="ARBA" id="ARBA00004571"/>
    </source>
</evidence>
<keyword evidence="9" id="KW-0378">Hydrolase</keyword>
<keyword evidence="7" id="KW-0732">Signal</keyword>
<evidence type="ECO:0000256" key="5">
    <source>
        <dbReference type="ARBA" id="ARBA00023136"/>
    </source>
</evidence>
<dbReference type="GO" id="GO:0015344">
    <property type="term" value="F:siderophore uptake transmembrane transporter activity"/>
    <property type="evidence" value="ECO:0007669"/>
    <property type="project" value="TreeGrafter"/>
</dbReference>
<dbReference type="PANTHER" id="PTHR30069">
    <property type="entry name" value="TONB-DEPENDENT OUTER MEMBRANE RECEPTOR"/>
    <property type="match status" value="1"/>
</dbReference>
<dbReference type="AlphaFoldDB" id="A0A9X2EFV1"/>
<dbReference type="Proteomes" id="UP001155128">
    <property type="component" value="Unassembled WGS sequence"/>
</dbReference>
<dbReference type="InterPro" id="IPR008969">
    <property type="entry name" value="CarboxyPept-like_regulatory"/>
</dbReference>
<dbReference type="RefSeq" id="WP_252113130.1">
    <property type="nucleotide sequence ID" value="NZ_JAMSHT010000001.1"/>
</dbReference>
<dbReference type="Gene3D" id="2.170.130.10">
    <property type="entry name" value="TonB-dependent receptor, plug domain"/>
    <property type="match status" value="1"/>
</dbReference>
<sequence>MKKLSVLLAASALTTTGMMVATPAAAQQTTSGIQGVVQSDEGAALNDAVVTITDTRTGAVYTQTTGADGRFVTQALPTGGPYTVEVYAQGYQGQTVNNVNINLSGNTSFTFSLAAGAEEAIVITGSQAGQTQLAIGPGQSISAEVLTSLPTISRDVRDFIRIDPRVNIERSGDEVDRISCLGGNDRTNVFTVDGIAQADLFGLNGTPFASRNSLPLPFDAVEETAIEFAPFDVEYGAFTGCAINVVTKSGTNRFHGSAFFEYRDQNMRGDTAGGETFEPAEFDEKRFGATLGGPIIPDRLFFFAGYEELDSSSVIEDGPAGMGFPNEEDFVNEAQFNEFASILSSVYGYDIGPIPRSAPEANQRYFGRLDAYITDNHRLEATYQRLEEENVEPDFGGSSYGGLNSFELEGTVSDYYSGRLFSQWTDRLSTEIRYSRAEVSDVQGPVGGGEAQGDNPLTRLVVGVLEDGCTVPMGQDLEDVIGEPGCEAGTLVSGPGIFRSANQLDTTVDQIKAIANYEAGDHYITVGGEYNYLDVFNLFIINATGTLYFENFDDLREGKLATGRGFFPDGEDLVLGDGWAADINRTPSGDPNDAAAAWNRTIWSAYIQDDWAVNDQLNVLLGVRAEFYEGSAPPLNSNFVERYGFANNPSFDNLDPVILPRAAFTYELQNDGFFYNSQLTGGVGVFSGGDPAVWLSNAFSNNGFLAGGNSRFADCSGEAMQDGQIDVVVDGQFTGFIDCVADDASESAARGLGDTQSIDQDLKIPTVVRANLGFGTRFGDGNGGLFDDWQLNVDYILSRYENPYNFVDLIMAPDLDRLASTGGFAVDGRPIYTPIDPTRDGCDATIAKDSDGQYQWSNLSPVCFGTGRDDEIQLTNSDGYTSHALSFILRKGWQGGLLTNGGGGYFNFGYAYTDANERRTNDNSTATSGYDRTAAFDRRYPETRTSTYVSEHNFSVSLGLREEFIDDFDTSLGIFFRATSGRPYSLVYGEGADRDFGFQDSSSGDFNALAYIPTGIDDPNLSPFSDDDAVSDFLNFLDDTNCEYTPGTSIAANTCRNPWFFDMDLRLAQEVPGPGRLFGVDDRIELYVTMDNFLNFIDGNWNELRTYGTGRGMIEGGVDDDGLYVIERFNSFRDEEPDVRVTSSTWRLKIGARYEF</sequence>
<evidence type="ECO:0000256" key="3">
    <source>
        <dbReference type="ARBA" id="ARBA00022452"/>
    </source>
</evidence>
<dbReference type="GO" id="GO:0004180">
    <property type="term" value="F:carboxypeptidase activity"/>
    <property type="evidence" value="ECO:0007669"/>
    <property type="project" value="UniProtKB-KW"/>
</dbReference>
<feature type="domain" description="TonB-dependent transporter Oar-like beta-barrel" evidence="8">
    <location>
        <begin position="246"/>
        <end position="312"/>
    </location>
</feature>
<evidence type="ECO:0000256" key="4">
    <source>
        <dbReference type="ARBA" id="ARBA00022692"/>
    </source>
</evidence>
<evidence type="ECO:0000256" key="6">
    <source>
        <dbReference type="ARBA" id="ARBA00023237"/>
    </source>
</evidence>
<comment type="caution">
    <text evidence="9">The sequence shown here is derived from an EMBL/GenBank/DDBJ whole genome shotgun (WGS) entry which is preliminary data.</text>
</comment>
<keyword evidence="9" id="KW-0645">Protease</keyword>
<keyword evidence="10" id="KW-1185">Reference proteome</keyword>
<keyword evidence="6" id="KW-0998">Cell outer membrane</keyword>
<accession>A0A9X2EFV1</accession>
<dbReference type="InterPro" id="IPR036942">
    <property type="entry name" value="Beta-barrel_TonB_sf"/>
</dbReference>
<feature type="chain" id="PRO_5040860880" evidence="7">
    <location>
        <begin position="27"/>
        <end position="1156"/>
    </location>
</feature>
<dbReference type="SUPFAM" id="SSF49464">
    <property type="entry name" value="Carboxypeptidase regulatory domain-like"/>
    <property type="match status" value="1"/>
</dbReference>
<keyword evidence="3" id="KW-1134">Transmembrane beta strand</keyword>
<dbReference type="InterPro" id="IPR037066">
    <property type="entry name" value="Plug_dom_sf"/>
</dbReference>
<evidence type="ECO:0000259" key="8">
    <source>
        <dbReference type="Pfam" id="PF25183"/>
    </source>
</evidence>
<dbReference type="SUPFAM" id="SSF56935">
    <property type="entry name" value="Porins"/>
    <property type="match status" value="1"/>
</dbReference>
<name>A0A9X2EFV1_9SPHN</name>
<evidence type="ECO:0000256" key="2">
    <source>
        <dbReference type="ARBA" id="ARBA00022448"/>
    </source>
</evidence>
<evidence type="ECO:0000313" key="10">
    <source>
        <dbReference type="Proteomes" id="UP001155128"/>
    </source>
</evidence>
<feature type="domain" description="TonB-dependent transporter Oar-like beta-barrel" evidence="8">
    <location>
        <begin position="358"/>
        <end position="1085"/>
    </location>
</feature>
<reference evidence="9" key="1">
    <citation type="submission" date="2022-06" db="EMBL/GenBank/DDBJ databases">
        <title>Sphingomicrobium sedimins sp. nov., a marine bacterium isolated from tidal flat.</title>
        <authorList>
            <person name="Kim C.-H."/>
            <person name="Yoo Y."/>
            <person name="Kim J.-J."/>
        </authorList>
    </citation>
    <scope>NUCLEOTIDE SEQUENCE</scope>
    <source>
        <strain evidence="9">GRR-S6-50</strain>
    </source>
</reference>
<feature type="signal peptide" evidence="7">
    <location>
        <begin position="1"/>
        <end position="26"/>
    </location>
</feature>
<evidence type="ECO:0000256" key="7">
    <source>
        <dbReference type="SAM" id="SignalP"/>
    </source>
</evidence>
<keyword evidence="4" id="KW-0812">Transmembrane</keyword>
<dbReference type="GO" id="GO:0044718">
    <property type="term" value="P:siderophore transmembrane transport"/>
    <property type="evidence" value="ECO:0007669"/>
    <property type="project" value="TreeGrafter"/>
</dbReference>
<keyword evidence="9" id="KW-0121">Carboxypeptidase</keyword>
<dbReference type="Pfam" id="PF25183">
    <property type="entry name" value="OMP_b-brl_4"/>
    <property type="match status" value="2"/>
</dbReference>
<organism evidence="9 10">
    <name type="scientific">Sphingomicrobium sediminis</name>
    <dbReference type="NCBI Taxonomy" id="2950949"/>
    <lineage>
        <taxon>Bacteria</taxon>
        <taxon>Pseudomonadati</taxon>
        <taxon>Pseudomonadota</taxon>
        <taxon>Alphaproteobacteria</taxon>
        <taxon>Sphingomonadales</taxon>
        <taxon>Sphingomonadaceae</taxon>
        <taxon>Sphingomicrobium</taxon>
    </lineage>
</organism>
<keyword evidence="5" id="KW-0472">Membrane</keyword>
<dbReference type="InterPro" id="IPR039426">
    <property type="entry name" value="TonB-dep_rcpt-like"/>
</dbReference>
<dbReference type="Gene3D" id="2.40.170.20">
    <property type="entry name" value="TonB-dependent receptor, beta-barrel domain"/>
    <property type="match status" value="1"/>
</dbReference>
<dbReference type="Gene3D" id="2.60.40.1120">
    <property type="entry name" value="Carboxypeptidase-like, regulatory domain"/>
    <property type="match status" value="1"/>
</dbReference>
<dbReference type="Pfam" id="PF13620">
    <property type="entry name" value="CarboxypepD_reg"/>
    <property type="match status" value="1"/>
</dbReference>
<keyword evidence="2" id="KW-0813">Transport</keyword>
<protein>
    <submittedName>
        <fullName evidence="9">Carboxypeptidase regulatory-like domain-containing protein</fullName>
    </submittedName>
</protein>
<dbReference type="EMBL" id="JAMSHT010000001">
    <property type="protein sequence ID" value="MCM8557233.1"/>
    <property type="molecule type" value="Genomic_DNA"/>
</dbReference>
<dbReference type="InterPro" id="IPR057601">
    <property type="entry name" value="Oar-like_b-barrel"/>
</dbReference>